<evidence type="ECO:0000313" key="5">
    <source>
        <dbReference type="Proteomes" id="UP000245535"/>
    </source>
</evidence>
<keyword evidence="2" id="KW-0175">Coiled coil</keyword>
<dbReference type="OrthoDB" id="1119265at2"/>
<dbReference type="Proteomes" id="UP000245535">
    <property type="component" value="Unassembled WGS sequence"/>
</dbReference>
<keyword evidence="5" id="KW-1185">Reference proteome</keyword>
<feature type="domain" description="PPM-type phosphatase" evidence="3">
    <location>
        <begin position="118"/>
        <end position="311"/>
    </location>
</feature>
<dbReference type="EMBL" id="QGDO01000002">
    <property type="protein sequence ID" value="PWJ42714.1"/>
    <property type="molecule type" value="Genomic_DNA"/>
</dbReference>
<dbReference type="InterPro" id="IPR001932">
    <property type="entry name" value="PPM-type_phosphatase-like_dom"/>
</dbReference>
<organism evidence="4 5">
    <name type="scientific">Sediminitomix flava</name>
    <dbReference type="NCBI Taxonomy" id="379075"/>
    <lineage>
        <taxon>Bacteria</taxon>
        <taxon>Pseudomonadati</taxon>
        <taxon>Bacteroidota</taxon>
        <taxon>Cytophagia</taxon>
        <taxon>Cytophagales</taxon>
        <taxon>Flammeovirgaceae</taxon>
        <taxon>Sediminitomix</taxon>
    </lineage>
</organism>
<accession>A0A315ZDC0</accession>
<dbReference type="RefSeq" id="WP_109616844.1">
    <property type="nucleotide sequence ID" value="NZ_QGDO01000002.1"/>
</dbReference>
<dbReference type="InterPro" id="IPR052016">
    <property type="entry name" value="Bact_Sigma-Reg"/>
</dbReference>
<reference evidence="4 5" key="1">
    <citation type="submission" date="2018-03" db="EMBL/GenBank/DDBJ databases">
        <title>Genomic Encyclopedia of Archaeal and Bacterial Type Strains, Phase II (KMG-II): from individual species to whole genera.</title>
        <authorList>
            <person name="Goeker M."/>
        </authorList>
    </citation>
    <scope>NUCLEOTIDE SEQUENCE [LARGE SCALE GENOMIC DNA]</scope>
    <source>
        <strain evidence="4 5">DSM 28229</strain>
    </source>
</reference>
<comment type="caution">
    <text evidence="4">The sequence shown here is derived from an EMBL/GenBank/DDBJ whole genome shotgun (WGS) entry which is preliminary data.</text>
</comment>
<evidence type="ECO:0000256" key="1">
    <source>
        <dbReference type="ARBA" id="ARBA00022801"/>
    </source>
</evidence>
<feature type="coiled-coil region" evidence="2">
    <location>
        <begin position="8"/>
        <end position="63"/>
    </location>
</feature>
<dbReference type="PANTHER" id="PTHR43156">
    <property type="entry name" value="STAGE II SPORULATION PROTEIN E-RELATED"/>
    <property type="match status" value="1"/>
</dbReference>
<evidence type="ECO:0000256" key="2">
    <source>
        <dbReference type="SAM" id="Coils"/>
    </source>
</evidence>
<protein>
    <submittedName>
        <fullName evidence="4">Serine phosphatase RsbU (Regulator of sigma subunit)</fullName>
    </submittedName>
</protein>
<keyword evidence="1" id="KW-0378">Hydrolase</keyword>
<proteinExistence type="predicted"/>
<dbReference type="Pfam" id="PF07228">
    <property type="entry name" value="SpoIIE"/>
    <property type="match status" value="1"/>
</dbReference>
<evidence type="ECO:0000259" key="3">
    <source>
        <dbReference type="Pfam" id="PF07228"/>
    </source>
</evidence>
<dbReference type="AlphaFoldDB" id="A0A315ZDC0"/>
<evidence type="ECO:0000313" key="4">
    <source>
        <dbReference type="EMBL" id="PWJ42714.1"/>
    </source>
</evidence>
<sequence>MNQDYISFDYKSKDRQALEKELKDLREEHQSMQSMFEMTTAYLNEIREELKQSEGQLKVANKYLLDSINYSKHIQDAFIGNEKDLNSINPNSFLLSLPKDTVSGDFLWQHSTSQYNYLGIGDCTGHGVSGAMLSIYITNKLKQISTTLLSNKKPRRILKSLDHAMENDLKIHDLQIRDSVEIGMIRWNKKQSTLDFTGAKRSLILVRDGQLITLKGDRFIMGNPFRRIADLSNHRINIQKGDTFYIYSDGFPDQFGGEHDRKYSSRKLNTLLKGISQLPLLEQKKQLKLEFDTWKADKKQLDDVILLGLKFE</sequence>
<dbReference type="Gene3D" id="3.60.40.10">
    <property type="entry name" value="PPM-type phosphatase domain"/>
    <property type="match status" value="1"/>
</dbReference>
<dbReference type="InterPro" id="IPR036457">
    <property type="entry name" value="PPM-type-like_dom_sf"/>
</dbReference>
<gene>
    <name evidence="4" type="ORF">BC781_102259</name>
</gene>
<name>A0A315ZDC0_SEDFL</name>
<dbReference type="GO" id="GO:0016791">
    <property type="term" value="F:phosphatase activity"/>
    <property type="evidence" value="ECO:0007669"/>
    <property type="project" value="TreeGrafter"/>
</dbReference>
<dbReference type="PANTHER" id="PTHR43156:SF9">
    <property type="entry name" value="HAMP DOMAIN-CONTAINING PROTEIN"/>
    <property type="match status" value="1"/>
</dbReference>